<dbReference type="Proteomes" id="UP001153269">
    <property type="component" value="Unassembled WGS sequence"/>
</dbReference>
<gene>
    <name evidence="2" type="ORF">PLEPLA_LOCUS27010</name>
</gene>
<sequence>MSGRHGLHRAHRAPFAVPRAVKHAAGSSQAGRGSPEHDSAAVIAPRLRPHLISDIVTTVARCERRRIPVRVGAATRFKKTTRVSNRNNGVSAPGLPEQRWPPPGDRGRSDAAPLRRCCRCCSDNGAAQRAASDHKHRGQEAELGGEPQPPSPRSPEQLPHFTATVLLRPPTVQTHVELLCVSGCWTCPGCPCLC</sequence>
<evidence type="ECO:0000256" key="1">
    <source>
        <dbReference type="SAM" id="MobiDB-lite"/>
    </source>
</evidence>
<comment type="caution">
    <text evidence="2">The sequence shown here is derived from an EMBL/GenBank/DDBJ whole genome shotgun (WGS) entry which is preliminary data.</text>
</comment>
<organism evidence="2 3">
    <name type="scientific">Pleuronectes platessa</name>
    <name type="common">European plaice</name>
    <dbReference type="NCBI Taxonomy" id="8262"/>
    <lineage>
        <taxon>Eukaryota</taxon>
        <taxon>Metazoa</taxon>
        <taxon>Chordata</taxon>
        <taxon>Craniata</taxon>
        <taxon>Vertebrata</taxon>
        <taxon>Euteleostomi</taxon>
        <taxon>Actinopterygii</taxon>
        <taxon>Neopterygii</taxon>
        <taxon>Teleostei</taxon>
        <taxon>Neoteleostei</taxon>
        <taxon>Acanthomorphata</taxon>
        <taxon>Carangaria</taxon>
        <taxon>Pleuronectiformes</taxon>
        <taxon>Pleuronectoidei</taxon>
        <taxon>Pleuronectidae</taxon>
        <taxon>Pleuronectes</taxon>
    </lineage>
</organism>
<proteinExistence type="predicted"/>
<evidence type="ECO:0000313" key="3">
    <source>
        <dbReference type="Proteomes" id="UP001153269"/>
    </source>
</evidence>
<name>A0A9N7YP59_PLEPL</name>
<keyword evidence="3" id="KW-1185">Reference proteome</keyword>
<feature type="region of interest" description="Disordered" evidence="1">
    <location>
        <begin position="1"/>
        <end position="42"/>
    </location>
</feature>
<reference evidence="2" key="1">
    <citation type="submission" date="2020-03" db="EMBL/GenBank/DDBJ databases">
        <authorList>
            <person name="Weist P."/>
        </authorList>
    </citation>
    <scope>NUCLEOTIDE SEQUENCE</scope>
</reference>
<dbReference type="EMBL" id="CADEAL010002247">
    <property type="protein sequence ID" value="CAB1439188.1"/>
    <property type="molecule type" value="Genomic_DNA"/>
</dbReference>
<feature type="compositionally biased region" description="Basic residues" evidence="1">
    <location>
        <begin position="1"/>
        <end position="12"/>
    </location>
</feature>
<dbReference type="AlphaFoldDB" id="A0A9N7YP59"/>
<accession>A0A9N7YP59</accession>
<evidence type="ECO:0000313" key="2">
    <source>
        <dbReference type="EMBL" id="CAB1439188.1"/>
    </source>
</evidence>
<protein>
    <submittedName>
        <fullName evidence="2">Uncharacterized protein</fullName>
    </submittedName>
</protein>
<feature type="region of interest" description="Disordered" evidence="1">
    <location>
        <begin position="78"/>
        <end position="110"/>
    </location>
</feature>
<feature type="region of interest" description="Disordered" evidence="1">
    <location>
        <begin position="130"/>
        <end position="158"/>
    </location>
</feature>